<dbReference type="EMBL" id="CP001142">
    <property type="protein sequence ID" value="ACI65532.1"/>
    <property type="molecule type" value="Genomic_DNA"/>
</dbReference>
<feature type="transmembrane region" description="Helical" evidence="2">
    <location>
        <begin position="379"/>
        <end position="403"/>
    </location>
</feature>
<sequence>MTTTMTMGPRATAAYRRTSMVSIVPLLLITGGVKFVQSVPTQRFFHQTTESISQSATTLTDHNNLFATRNDVSTIDLRQAISPCTLSDGGFYGSISGTARTIEFLYQANVVQGTSSTDVRSDLLPMMDRQLVQGILPLLFPDQCSGRLRNLRAIAPREARKLQGGEPKIIGIGSQILDLATNADDLPCAVANGGDCYTIQGYMTAFAENVLTDDEASELVLPAIQAYLKGGLTTIDPRIISVNYVVRDETNNNGGGSFLTVQPVPTPAPNVFQPTQSPIVATAEPGAPTRIPIAIAPTRTPITFPFLTPAPIAPGSSASPVATGTTLTPVSPSSPTLAPISGGSFQPTFAPLFVQPTPAPFSAELVGRSSESGIDKMEWWMWLLVAVGAVALCGCGFFAFGGARGGAPKPQRMSPKNKEDAEPYVVSSPEEYVPPGLGTFNTASVSANPVAATYGLKQDEENYDNNEDDDNYDDDEEDDVETYEEGEDEFDEEEESYEEEEGTLFEEESYYEEESGGNEQQRQPGWNSGYSVTRSKGSY</sequence>
<accession>B5Y4S7</accession>
<keyword evidence="2" id="KW-0812">Transmembrane</keyword>
<dbReference type="Proteomes" id="UP000000759">
    <property type="component" value="Chromosome 3"/>
</dbReference>
<keyword evidence="4" id="KW-1185">Reference proteome</keyword>
<dbReference type="RefSeq" id="XP_002186062.1">
    <property type="nucleotide sequence ID" value="XM_002186026.1"/>
</dbReference>
<evidence type="ECO:0000256" key="2">
    <source>
        <dbReference type="SAM" id="Phobius"/>
    </source>
</evidence>
<keyword evidence="2" id="KW-1133">Transmembrane helix</keyword>
<dbReference type="AlphaFoldDB" id="B5Y4S7"/>
<evidence type="ECO:0000313" key="4">
    <source>
        <dbReference type="Proteomes" id="UP000000759"/>
    </source>
</evidence>
<dbReference type="KEGG" id="pti:PHATR_43925"/>
<name>B5Y4S7_PHATC</name>
<evidence type="ECO:0000313" key="3">
    <source>
        <dbReference type="EMBL" id="ACI65532.1"/>
    </source>
</evidence>
<feature type="region of interest" description="Disordered" evidence="1">
    <location>
        <begin position="405"/>
        <end position="428"/>
    </location>
</feature>
<feature type="compositionally biased region" description="Polar residues" evidence="1">
    <location>
        <begin position="520"/>
        <end position="539"/>
    </location>
</feature>
<keyword evidence="2" id="KW-0472">Membrane</keyword>
<dbReference type="HOGENOM" id="CLU_505768_0_0_1"/>
<dbReference type="InParanoid" id="B5Y4S7"/>
<feature type="compositionally biased region" description="Acidic residues" evidence="1">
    <location>
        <begin position="461"/>
        <end position="516"/>
    </location>
</feature>
<dbReference type="GeneID" id="7204321"/>
<gene>
    <name evidence="3" type="ORF">PHATR_43925</name>
</gene>
<feature type="region of interest" description="Disordered" evidence="1">
    <location>
        <begin position="455"/>
        <end position="539"/>
    </location>
</feature>
<reference evidence="4" key="2">
    <citation type="submission" date="2008-08" db="EMBL/GenBank/DDBJ databases">
        <authorList>
            <consortium name="Diatom Consortium"/>
            <person name="Grigoriev I."/>
            <person name="Grimwood J."/>
            <person name="Kuo A."/>
            <person name="Otillar R.P."/>
            <person name="Salamov A."/>
            <person name="Detter J.C."/>
            <person name="Lindquist E."/>
            <person name="Shapiro H."/>
            <person name="Lucas S."/>
            <person name="Glavina del Rio T."/>
            <person name="Pitluck S."/>
            <person name="Rokhsar D."/>
            <person name="Bowler C."/>
        </authorList>
    </citation>
    <scope>GENOME REANNOTATION</scope>
    <source>
        <strain evidence="4">CCAP 1055/1</strain>
    </source>
</reference>
<dbReference type="OrthoDB" id="10617087at2759"/>
<dbReference type="PaxDb" id="2850-Phatr43925"/>
<reference evidence="3 4" key="1">
    <citation type="journal article" date="2008" name="Nature">
        <title>The Phaeodactylum genome reveals the evolutionary history of diatom genomes.</title>
        <authorList>
            <person name="Bowler C."/>
            <person name="Allen A.E."/>
            <person name="Badger J.H."/>
            <person name="Grimwood J."/>
            <person name="Jabbari K."/>
            <person name="Kuo A."/>
            <person name="Maheswari U."/>
            <person name="Martens C."/>
            <person name="Maumus F."/>
            <person name="Otillar R.P."/>
            <person name="Rayko E."/>
            <person name="Salamov A."/>
            <person name="Vandepoele K."/>
            <person name="Beszteri B."/>
            <person name="Gruber A."/>
            <person name="Heijde M."/>
            <person name="Katinka M."/>
            <person name="Mock T."/>
            <person name="Valentin K."/>
            <person name="Verret F."/>
            <person name="Berges J.A."/>
            <person name="Brownlee C."/>
            <person name="Cadoret J.P."/>
            <person name="Chiovitti A."/>
            <person name="Choi C.J."/>
            <person name="Coesel S."/>
            <person name="De Martino A."/>
            <person name="Detter J.C."/>
            <person name="Durkin C."/>
            <person name="Falciatore A."/>
            <person name="Fournet J."/>
            <person name="Haruta M."/>
            <person name="Huysman M.J."/>
            <person name="Jenkins B.D."/>
            <person name="Jiroutova K."/>
            <person name="Jorgensen R.E."/>
            <person name="Joubert Y."/>
            <person name="Kaplan A."/>
            <person name="Kroger N."/>
            <person name="Kroth P.G."/>
            <person name="La Roche J."/>
            <person name="Lindquist E."/>
            <person name="Lommer M."/>
            <person name="Martin-Jezequel V."/>
            <person name="Lopez P.J."/>
            <person name="Lucas S."/>
            <person name="Mangogna M."/>
            <person name="McGinnis K."/>
            <person name="Medlin L.K."/>
            <person name="Montsant A."/>
            <person name="Oudot-Le Secq M.P."/>
            <person name="Napoli C."/>
            <person name="Obornik M."/>
            <person name="Parker M.S."/>
            <person name="Petit J.L."/>
            <person name="Porcel B.M."/>
            <person name="Poulsen N."/>
            <person name="Robison M."/>
            <person name="Rychlewski L."/>
            <person name="Rynearson T.A."/>
            <person name="Schmutz J."/>
            <person name="Shapiro H."/>
            <person name="Siaut M."/>
            <person name="Stanley M."/>
            <person name="Sussman M.R."/>
            <person name="Taylor A.R."/>
            <person name="Vardi A."/>
            <person name="von Dassow P."/>
            <person name="Vyverman W."/>
            <person name="Willis A."/>
            <person name="Wyrwicz L.S."/>
            <person name="Rokhsar D.S."/>
            <person name="Weissenbach J."/>
            <person name="Armbrust E.V."/>
            <person name="Green B.R."/>
            <person name="Van de Peer Y."/>
            <person name="Grigoriev I.V."/>
        </authorList>
    </citation>
    <scope>NUCLEOTIDE SEQUENCE [LARGE SCALE GENOMIC DNA]</scope>
    <source>
        <strain evidence="3 4">CCAP 1055/1</strain>
    </source>
</reference>
<organism evidence="3 4">
    <name type="scientific">Phaeodactylum tricornutum (strain CCAP 1055/1)</name>
    <dbReference type="NCBI Taxonomy" id="556484"/>
    <lineage>
        <taxon>Eukaryota</taxon>
        <taxon>Sar</taxon>
        <taxon>Stramenopiles</taxon>
        <taxon>Ochrophyta</taxon>
        <taxon>Bacillariophyta</taxon>
        <taxon>Bacillariophyceae</taxon>
        <taxon>Bacillariophycidae</taxon>
        <taxon>Naviculales</taxon>
        <taxon>Phaeodactylaceae</taxon>
        <taxon>Phaeodactylum</taxon>
    </lineage>
</organism>
<evidence type="ECO:0000256" key="1">
    <source>
        <dbReference type="SAM" id="MobiDB-lite"/>
    </source>
</evidence>
<proteinExistence type="predicted"/>
<protein>
    <submittedName>
        <fullName evidence="3">Cell surface protein</fullName>
    </submittedName>
</protein>